<evidence type="ECO:0000256" key="3">
    <source>
        <dbReference type="SAM" id="Coils"/>
    </source>
</evidence>
<dbReference type="Gene3D" id="3.30.160.60">
    <property type="entry name" value="Classic Zinc Finger"/>
    <property type="match status" value="1"/>
</dbReference>
<evidence type="ECO:0000256" key="1">
    <source>
        <dbReference type="ARBA" id="ARBA00022723"/>
    </source>
</evidence>
<keyword evidence="6" id="KW-1185">Reference proteome</keyword>
<dbReference type="PANTHER" id="PTHR25462:SF296">
    <property type="entry name" value="MEIOTIC P26, ISOFORM F"/>
    <property type="match status" value="1"/>
</dbReference>
<evidence type="ECO:0000256" key="2">
    <source>
        <dbReference type="PROSITE-ProRule" id="PRU00024"/>
    </source>
</evidence>
<dbReference type="GO" id="GO:0008270">
    <property type="term" value="F:zinc ion binding"/>
    <property type="evidence" value="ECO:0007669"/>
    <property type="project" value="UniProtKB-KW"/>
</dbReference>
<keyword evidence="2" id="KW-0862">Zinc</keyword>
<dbReference type="PANTHER" id="PTHR25462">
    <property type="entry name" value="BONUS, ISOFORM C-RELATED"/>
    <property type="match status" value="1"/>
</dbReference>
<evidence type="ECO:0000313" key="5">
    <source>
        <dbReference type="EMBL" id="KAL3888619.1"/>
    </source>
</evidence>
<keyword evidence="2" id="KW-0863">Zinc-finger</keyword>
<protein>
    <recommendedName>
        <fullName evidence="4">B box-type domain-containing protein</fullName>
    </recommendedName>
</protein>
<dbReference type="InterPro" id="IPR047153">
    <property type="entry name" value="TRIM45/56/19-like"/>
</dbReference>
<proteinExistence type="predicted"/>
<comment type="caution">
    <text evidence="5">The sequence shown here is derived from an EMBL/GenBank/DDBJ whole genome shotgun (WGS) entry which is preliminary data.</text>
</comment>
<gene>
    <name evidence="5" type="ORF">ACJMK2_000984</name>
</gene>
<dbReference type="PROSITE" id="PS50119">
    <property type="entry name" value="ZF_BBOX"/>
    <property type="match status" value="1"/>
</dbReference>
<sequence length="274" mass="30942">MATASEDLTASDEIQETEATLSEDLNCPLCMKIFRSPRRLPLHTFCNAYQAQDVVSPAENVCTVCEEALCIQCSKMHGISRLLTNHTILKIEDLQSKQQTVLENTEMFRCTEHTSLPIEYYCKGHGTQLCIKCSVDDHASCPEVIKLANNTPDLSDALNQMKEQMKNLEDQLKQCAAINVLNLSKLESDVNNLTIEIRTLKKIINDALDDQEKRVKEEGNIIVNDEKKRTKQTTKIYQSHVTAILNSNVVLESASKYATKNQTFLLIRKITNHV</sequence>
<accession>A0ABD3XQW5</accession>
<evidence type="ECO:0000259" key="4">
    <source>
        <dbReference type="PROSITE" id="PS50119"/>
    </source>
</evidence>
<dbReference type="AlphaFoldDB" id="A0ABD3XQW5"/>
<dbReference type="Proteomes" id="UP001634394">
    <property type="component" value="Unassembled WGS sequence"/>
</dbReference>
<organism evidence="5 6">
    <name type="scientific">Sinanodonta woodiana</name>
    <name type="common">Chinese pond mussel</name>
    <name type="synonym">Anodonta woodiana</name>
    <dbReference type="NCBI Taxonomy" id="1069815"/>
    <lineage>
        <taxon>Eukaryota</taxon>
        <taxon>Metazoa</taxon>
        <taxon>Spiralia</taxon>
        <taxon>Lophotrochozoa</taxon>
        <taxon>Mollusca</taxon>
        <taxon>Bivalvia</taxon>
        <taxon>Autobranchia</taxon>
        <taxon>Heteroconchia</taxon>
        <taxon>Palaeoheterodonta</taxon>
        <taxon>Unionida</taxon>
        <taxon>Unionoidea</taxon>
        <taxon>Unionidae</taxon>
        <taxon>Unioninae</taxon>
        <taxon>Sinanodonta</taxon>
    </lineage>
</organism>
<reference evidence="5 6" key="1">
    <citation type="submission" date="2024-11" db="EMBL/GenBank/DDBJ databases">
        <title>Chromosome-level genome assembly of the freshwater bivalve Anodonta woodiana.</title>
        <authorList>
            <person name="Chen X."/>
        </authorList>
    </citation>
    <scope>NUCLEOTIDE SEQUENCE [LARGE SCALE GENOMIC DNA]</scope>
    <source>
        <strain evidence="5">MN2024</strain>
        <tissue evidence="5">Gills</tissue>
    </source>
</reference>
<keyword evidence="3" id="KW-0175">Coiled coil</keyword>
<dbReference type="Gene3D" id="3.30.40.10">
    <property type="entry name" value="Zinc/RING finger domain, C3HC4 (zinc finger)"/>
    <property type="match status" value="1"/>
</dbReference>
<dbReference type="InterPro" id="IPR000315">
    <property type="entry name" value="Znf_B-box"/>
</dbReference>
<feature type="coiled-coil region" evidence="3">
    <location>
        <begin position="151"/>
        <end position="210"/>
    </location>
</feature>
<dbReference type="SUPFAM" id="SSF57845">
    <property type="entry name" value="B-box zinc-binding domain"/>
    <property type="match status" value="1"/>
</dbReference>
<feature type="domain" description="B box-type" evidence="4">
    <location>
        <begin position="105"/>
        <end position="147"/>
    </location>
</feature>
<keyword evidence="1" id="KW-0479">Metal-binding</keyword>
<name>A0ABD3XQW5_SINWO</name>
<dbReference type="EMBL" id="JBJQND010000001">
    <property type="protein sequence ID" value="KAL3888619.1"/>
    <property type="molecule type" value="Genomic_DNA"/>
</dbReference>
<dbReference type="InterPro" id="IPR013083">
    <property type="entry name" value="Znf_RING/FYVE/PHD"/>
</dbReference>
<evidence type="ECO:0000313" key="6">
    <source>
        <dbReference type="Proteomes" id="UP001634394"/>
    </source>
</evidence>